<dbReference type="Pfam" id="PF13181">
    <property type="entry name" value="TPR_8"/>
    <property type="match status" value="1"/>
</dbReference>
<dbReference type="AlphaFoldDB" id="A0A517PQK7"/>
<dbReference type="InterPro" id="IPR019734">
    <property type="entry name" value="TPR_rpt"/>
</dbReference>
<gene>
    <name evidence="3" type="ORF">HG66A1_34530</name>
</gene>
<dbReference type="Pfam" id="PF13469">
    <property type="entry name" value="Sulfotransfer_3"/>
    <property type="match status" value="1"/>
</dbReference>
<evidence type="ECO:0000256" key="2">
    <source>
        <dbReference type="PROSITE-ProRule" id="PRU00339"/>
    </source>
</evidence>
<accession>A0A517PQK7</accession>
<reference evidence="3 4" key="1">
    <citation type="submission" date="2019-02" db="EMBL/GenBank/DDBJ databases">
        <title>Deep-cultivation of Planctomycetes and their phenomic and genomic characterization uncovers novel biology.</title>
        <authorList>
            <person name="Wiegand S."/>
            <person name="Jogler M."/>
            <person name="Boedeker C."/>
            <person name="Pinto D."/>
            <person name="Vollmers J."/>
            <person name="Rivas-Marin E."/>
            <person name="Kohn T."/>
            <person name="Peeters S.H."/>
            <person name="Heuer A."/>
            <person name="Rast P."/>
            <person name="Oberbeckmann S."/>
            <person name="Bunk B."/>
            <person name="Jeske O."/>
            <person name="Meyerdierks A."/>
            <person name="Storesund J.E."/>
            <person name="Kallscheuer N."/>
            <person name="Luecker S."/>
            <person name="Lage O.M."/>
            <person name="Pohl T."/>
            <person name="Merkel B.J."/>
            <person name="Hornburger P."/>
            <person name="Mueller R.-W."/>
            <person name="Bruemmer F."/>
            <person name="Labrenz M."/>
            <person name="Spormann A.M."/>
            <person name="Op den Camp H."/>
            <person name="Overmann J."/>
            <person name="Amann R."/>
            <person name="Jetten M.S.M."/>
            <person name="Mascher T."/>
            <person name="Medema M.H."/>
            <person name="Devos D.P."/>
            <person name="Kaster A.-K."/>
            <person name="Ovreas L."/>
            <person name="Rohde M."/>
            <person name="Galperin M.Y."/>
            <person name="Jogler C."/>
        </authorList>
    </citation>
    <scope>NUCLEOTIDE SEQUENCE [LARGE SCALE GENOMIC DNA]</scope>
    <source>
        <strain evidence="3 4">HG66A1</strain>
    </source>
</reference>
<dbReference type="PANTHER" id="PTHR12788">
    <property type="entry name" value="PROTEIN-TYROSINE SULFOTRANSFERASE 2"/>
    <property type="match status" value="1"/>
</dbReference>
<dbReference type="SUPFAM" id="SSF48452">
    <property type="entry name" value="TPR-like"/>
    <property type="match status" value="1"/>
</dbReference>
<evidence type="ECO:0000313" key="4">
    <source>
        <dbReference type="Proteomes" id="UP000320421"/>
    </source>
</evidence>
<dbReference type="Gene3D" id="3.40.50.300">
    <property type="entry name" value="P-loop containing nucleotide triphosphate hydrolases"/>
    <property type="match status" value="1"/>
</dbReference>
<dbReference type="Proteomes" id="UP000320421">
    <property type="component" value="Chromosome"/>
</dbReference>
<keyword evidence="4" id="KW-1185">Reference proteome</keyword>
<dbReference type="RefSeq" id="WP_145186298.1">
    <property type="nucleotide sequence ID" value="NZ_CP036266.1"/>
</dbReference>
<dbReference type="PANTHER" id="PTHR12788:SF10">
    <property type="entry name" value="PROTEIN-TYROSINE SULFOTRANSFERASE"/>
    <property type="match status" value="1"/>
</dbReference>
<proteinExistence type="predicted"/>
<dbReference type="SMART" id="SM00028">
    <property type="entry name" value="TPR"/>
    <property type="match status" value="2"/>
</dbReference>
<dbReference type="InterPro" id="IPR026634">
    <property type="entry name" value="TPST-like"/>
</dbReference>
<dbReference type="GO" id="GO:0008476">
    <property type="term" value="F:protein-tyrosine sulfotransferase activity"/>
    <property type="evidence" value="ECO:0007669"/>
    <property type="project" value="InterPro"/>
</dbReference>
<dbReference type="EMBL" id="CP036266">
    <property type="protein sequence ID" value="QDT21650.1"/>
    <property type="molecule type" value="Genomic_DNA"/>
</dbReference>
<keyword evidence="2" id="KW-0802">TPR repeat</keyword>
<dbReference type="OrthoDB" id="9777890at2"/>
<dbReference type="InterPro" id="IPR011990">
    <property type="entry name" value="TPR-like_helical_dom_sf"/>
</dbReference>
<keyword evidence="1 3" id="KW-0808">Transferase</keyword>
<name>A0A517PQK7_9PLAN</name>
<evidence type="ECO:0000313" key="3">
    <source>
        <dbReference type="EMBL" id="QDT21650.1"/>
    </source>
</evidence>
<dbReference type="SUPFAM" id="SSF52540">
    <property type="entry name" value="P-loop containing nucleoside triphosphate hydrolases"/>
    <property type="match status" value="1"/>
</dbReference>
<dbReference type="PROSITE" id="PS50005">
    <property type="entry name" value="TPR"/>
    <property type="match status" value="1"/>
</dbReference>
<dbReference type="Gene3D" id="1.25.40.10">
    <property type="entry name" value="Tetratricopeptide repeat domain"/>
    <property type="match status" value="1"/>
</dbReference>
<evidence type="ECO:0000256" key="1">
    <source>
        <dbReference type="ARBA" id="ARBA00022679"/>
    </source>
</evidence>
<feature type="repeat" description="TPR" evidence="2">
    <location>
        <begin position="69"/>
        <end position="102"/>
    </location>
</feature>
<protein>
    <submittedName>
        <fullName evidence="3">Sulfotransferase domain protein</fullName>
    </submittedName>
</protein>
<dbReference type="InterPro" id="IPR027417">
    <property type="entry name" value="P-loop_NTPase"/>
</dbReference>
<sequence length="448" mass="51737">MNSIIAEAVQLLQQNQPLKAAEILSPYYYANLDNPRFLHFYALAKSQSGEHRVGVDLLNKAIELQPQVAEYHHNLAAIYRLIGEFQLSEAHYLTALRLKPDYAEAYFNYSATRKFTADDPVIELIEQQAARNDLSDEDRCFLGFAGGKIFNDIKDYEKAFTYYEMGNRCRNAKFDVDEFRKGIDRTIEVFSADTIQELSQYGLQTDLPVFIIGMPRTGTTLVEQILSSHPQVHGAGELSDISSIASTLPRHTPGQTPYPECIHQLPTNAFSGFGQAYLKRLRTFDSHASRIINKMPGNFLHLGLITILFPQAKVIHCRRDPLDTCLSCYFQRFRQWHEYSHDLKDLGRYYLEYERLMEHWQQVLPQKPYELAYADLVQNQEAISRELVEFIGVDWDDQCLDFHANQRPVTTASNWQVRRPMNRSGLERWKNYDQHLGGLRQVLAGEEN</sequence>
<organism evidence="3 4">
    <name type="scientific">Gimesia chilikensis</name>
    <dbReference type="NCBI Taxonomy" id="2605989"/>
    <lineage>
        <taxon>Bacteria</taxon>
        <taxon>Pseudomonadati</taxon>
        <taxon>Planctomycetota</taxon>
        <taxon>Planctomycetia</taxon>
        <taxon>Planctomycetales</taxon>
        <taxon>Planctomycetaceae</taxon>
        <taxon>Gimesia</taxon>
    </lineage>
</organism>